<proteinExistence type="inferred from homology"/>
<dbReference type="NCBIfam" id="TIGR00791">
    <property type="entry name" value="gntP"/>
    <property type="match status" value="1"/>
</dbReference>
<dbReference type="RefSeq" id="WP_072986508.1">
    <property type="nucleotide sequence ID" value="NZ_FQYU01000001.1"/>
</dbReference>
<dbReference type="InterPro" id="IPR003474">
    <property type="entry name" value="Glcn_transporter"/>
</dbReference>
<dbReference type="OrthoDB" id="9787129at2"/>
<feature type="transmembrane region" description="Helical" evidence="8">
    <location>
        <begin position="7"/>
        <end position="38"/>
    </location>
</feature>
<dbReference type="EMBL" id="FQYU01000001">
    <property type="protein sequence ID" value="SHI34433.1"/>
    <property type="molecule type" value="Genomic_DNA"/>
</dbReference>
<dbReference type="AlphaFoldDB" id="A0A1M6AE19"/>
<feature type="transmembrane region" description="Helical" evidence="8">
    <location>
        <begin position="136"/>
        <end position="154"/>
    </location>
</feature>
<evidence type="ECO:0000256" key="7">
    <source>
        <dbReference type="ARBA" id="ARBA00049663"/>
    </source>
</evidence>
<name>A0A1M6AE19_9FLAO</name>
<evidence type="ECO:0000256" key="2">
    <source>
        <dbReference type="ARBA" id="ARBA00022448"/>
    </source>
</evidence>
<gene>
    <name evidence="9" type="ORF">SAMN04488513_10117</name>
</gene>
<dbReference type="GO" id="GO:0005886">
    <property type="term" value="C:plasma membrane"/>
    <property type="evidence" value="ECO:0007669"/>
    <property type="project" value="UniProtKB-SubCell"/>
</dbReference>
<organism evidence="9 10">
    <name type="scientific">Pseudozobellia thermophila</name>
    <dbReference type="NCBI Taxonomy" id="192903"/>
    <lineage>
        <taxon>Bacteria</taxon>
        <taxon>Pseudomonadati</taxon>
        <taxon>Bacteroidota</taxon>
        <taxon>Flavobacteriia</taxon>
        <taxon>Flavobacteriales</taxon>
        <taxon>Flavobacteriaceae</taxon>
        <taxon>Pseudozobellia</taxon>
    </lineage>
</organism>
<feature type="transmembrane region" description="Helical" evidence="8">
    <location>
        <begin position="337"/>
        <end position="365"/>
    </location>
</feature>
<dbReference type="Pfam" id="PF02447">
    <property type="entry name" value="GntP_permease"/>
    <property type="match status" value="1"/>
</dbReference>
<sequence length="437" mass="45745">MPLTIVIAGIVLLFILIARFKLNAFIAFVIVSLLVGVAEGMDFTTVSKSIQKGIGDTLGYLILILGLGAMLGKLVADSGAAQRITTQLVKKFGKKNIQWAVVLTGFIVGIPMFYTVGFVILVPLVFTVAAATGLPLIYVGLPMLASLSVTHGYLPPHPAPTGIAIMFGADIGKTLLYGIVVAIPAIVVAGPLFSRTIKNIEATPLKEFLNPTVLTEEEMPGTLTSIFTALLPVILIGLASATALILPEGNIIRKTTDILGDPVIAMLISVLIAIYTLGLARGKKMDEVMNSVSSAVSGITMVLLIIAGAGALKQVLIDSGVSEYIGDMLRGSTISPLLLAWLIATVIRVCVGSATVAGLTAAGIAAPLIGNGVSPELMVLAIGSGSLMLSHVNDGGFWLYKEYFNLSIKDTLRTWTVMETTVGVMGLIGVLILDTFI</sequence>
<evidence type="ECO:0000256" key="4">
    <source>
        <dbReference type="ARBA" id="ARBA00022692"/>
    </source>
</evidence>
<comment type="similarity">
    <text evidence="7">Belongs to the GntP permease family.</text>
</comment>
<reference evidence="10" key="1">
    <citation type="submission" date="2016-11" db="EMBL/GenBank/DDBJ databases">
        <authorList>
            <person name="Varghese N."/>
            <person name="Submissions S."/>
        </authorList>
    </citation>
    <scope>NUCLEOTIDE SEQUENCE [LARGE SCALE GENOMIC DNA]</scope>
    <source>
        <strain evidence="10">DSM 19858</strain>
    </source>
</reference>
<keyword evidence="3" id="KW-1003">Cell membrane</keyword>
<keyword evidence="2" id="KW-0813">Transport</keyword>
<evidence type="ECO:0000256" key="1">
    <source>
        <dbReference type="ARBA" id="ARBA00004651"/>
    </source>
</evidence>
<feature type="transmembrane region" description="Helical" evidence="8">
    <location>
        <begin position="226"/>
        <end position="246"/>
    </location>
</feature>
<evidence type="ECO:0000256" key="8">
    <source>
        <dbReference type="SAM" id="Phobius"/>
    </source>
</evidence>
<evidence type="ECO:0000256" key="6">
    <source>
        <dbReference type="ARBA" id="ARBA00023136"/>
    </source>
</evidence>
<feature type="transmembrane region" description="Helical" evidence="8">
    <location>
        <begin position="412"/>
        <end position="433"/>
    </location>
</feature>
<dbReference type="PANTHER" id="PTHR30354:SF22">
    <property type="entry name" value="HIGH-AFFINITY GLUCONATE TRANSPORTER"/>
    <property type="match status" value="1"/>
</dbReference>
<keyword evidence="4 8" id="KW-0812">Transmembrane</keyword>
<dbReference type="PANTHER" id="PTHR30354">
    <property type="entry name" value="GNT FAMILY GLUCONATE TRANSPORTER"/>
    <property type="match status" value="1"/>
</dbReference>
<dbReference type="PIRSF" id="PIRSF002746">
    <property type="entry name" value="Gluconate_transporter"/>
    <property type="match status" value="1"/>
</dbReference>
<keyword evidence="5 8" id="KW-1133">Transmembrane helix</keyword>
<feature type="transmembrane region" description="Helical" evidence="8">
    <location>
        <begin position="58"/>
        <end position="76"/>
    </location>
</feature>
<keyword evidence="6 8" id="KW-0472">Membrane</keyword>
<feature type="transmembrane region" description="Helical" evidence="8">
    <location>
        <begin position="97"/>
        <end position="130"/>
    </location>
</feature>
<protein>
    <submittedName>
        <fullName evidence="9">Gnt-I system high-affinity gluconate transporter</fullName>
    </submittedName>
</protein>
<keyword evidence="10" id="KW-1185">Reference proteome</keyword>
<evidence type="ECO:0000313" key="9">
    <source>
        <dbReference type="EMBL" id="SHI34433.1"/>
    </source>
</evidence>
<feature type="transmembrane region" description="Helical" evidence="8">
    <location>
        <begin position="258"/>
        <end position="280"/>
    </location>
</feature>
<comment type="subcellular location">
    <subcellularLocation>
        <location evidence="1">Cell membrane</location>
        <topology evidence="1">Multi-pass membrane protein</topology>
    </subcellularLocation>
</comment>
<dbReference type="STRING" id="192903.SAMN04488513_10117"/>
<evidence type="ECO:0000256" key="5">
    <source>
        <dbReference type="ARBA" id="ARBA00022989"/>
    </source>
</evidence>
<dbReference type="Proteomes" id="UP000184543">
    <property type="component" value="Unassembled WGS sequence"/>
</dbReference>
<evidence type="ECO:0000313" key="10">
    <source>
        <dbReference type="Proteomes" id="UP000184543"/>
    </source>
</evidence>
<evidence type="ECO:0000256" key="3">
    <source>
        <dbReference type="ARBA" id="ARBA00022475"/>
    </source>
</evidence>
<feature type="transmembrane region" description="Helical" evidence="8">
    <location>
        <begin position="292"/>
        <end position="316"/>
    </location>
</feature>
<dbReference type="GO" id="GO:0015128">
    <property type="term" value="F:gluconate transmembrane transporter activity"/>
    <property type="evidence" value="ECO:0007669"/>
    <property type="project" value="InterPro"/>
</dbReference>
<accession>A0A1M6AE19</accession>
<feature type="transmembrane region" description="Helical" evidence="8">
    <location>
        <begin position="175"/>
        <end position="194"/>
    </location>
</feature>